<dbReference type="EMBL" id="CP104972">
    <property type="protein sequence ID" value="UXN59139.1"/>
    <property type="molecule type" value="Genomic_DNA"/>
</dbReference>
<name>A0ACD4D001_9HYPH</name>
<reference evidence="1" key="1">
    <citation type="submission" date="2022-09" db="EMBL/GenBank/DDBJ databases">
        <title>Interaction between co-microsymbionts with complementary sets of symbiotic genes in legume-rhizobium systems.</title>
        <authorList>
            <person name="Safronova V."/>
            <person name="Sazanova A."/>
            <person name="Afonin A."/>
            <person name="Chirak E."/>
        </authorList>
    </citation>
    <scope>NUCLEOTIDE SEQUENCE</scope>
    <source>
        <strain evidence="1">A18/3m</strain>
    </source>
</reference>
<geneLocation type="plasmid" evidence="1 2">
    <name>p_unnamed1</name>
</geneLocation>
<evidence type="ECO:0000313" key="2">
    <source>
        <dbReference type="Proteomes" id="UP001061991"/>
    </source>
</evidence>
<proteinExistence type="predicted"/>
<keyword evidence="2" id="KW-1185">Reference proteome</keyword>
<organism evidence="1 2">
    <name type="scientific">Phyllobacterium zundukense</name>
    <dbReference type="NCBI Taxonomy" id="1867719"/>
    <lineage>
        <taxon>Bacteria</taxon>
        <taxon>Pseudomonadati</taxon>
        <taxon>Pseudomonadota</taxon>
        <taxon>Alphaproteobacteria</taxon>
        <taxon>Hyphomicrobiales</taxon>
        <taxon>Phyllobacteriaceae</taxon>
        <taxon>Phyllobacterium</taxon>
    </lineage>
</organism>
<keyword evidence="1" id="KW-0614">Plasmid</keyword>
<dbReference type="Proteomes" id="UP001061991">
    <property type="component" value="Plasmid p_unnamed1"/>
</dbReference>
<protein>
    <submittedName>
        <fullName evidence="1">Uncharacterized protein</fullName>
    </submittedName>
</protein>
<sequence length="48" mass="5278">MTSQPGRMRVVTSALQVAEQILTDWPIEESEMNAPAEEALQLQGPPAR</sequence>
<gene>
    <name evidence="1" type="ORF">N8E88_09735</name>
</gene>
<evidence type="ECO:0000313" key="1">
    <source>
        <dbReference type="EMBL" id="UXN59139.1"/>
    </source>
</evidence>
<accession>A0ACD4D001</accession>